<evidence type="ECO:0000256" key="1">
    <source>
        <dbReference type="SAM" id="MobiDB-lite"/>
    </source>
</evidence>
<proteinExistence type="predicted"/>
<dbReference type="HOGENOM" id="CLU_007520_1_0_1"/>
<feature type="compositionally biased region" description="Acidic residues" evidence="1">
    <location>
        <begin position="687"/>
        <end position="710"/>
    </location>
</feature>
<dbReference type="VEuPathDB" id="FungiDB:TRIVIDRAFT_218670"/>
<keyword evidence="3" id="KW-1185">Reference proteome</keyword>
<name>G9MG66_HYPVG</name>
<dbReference type="OrthoDB" id="27483at2759"/>
<dbReference type="PANTHER" id="PTHR33099:SF7">
    <property type="entry name" value="MYND-TYPE DOMAIN-CONTAINING PROTEIN"/>
    <property type="match status" value="1"/>
</dbReference>
<comment type="caution">
    <text evidence="2">The sequence shown here is derived from an EMBL/GenBank/DDBJ whole genome shotgun (WGS) entry which is preliminary data.</text>
</comment>
<evidence type="ECO:0000313" key="3">
    <source>
        <dbReference type="Proteomes" id="UP000007115"/>
    </source>
</evidence>
<feature type="region of interest" description="Disordered" evidence="1">
    <location>
        <begin position="1"/>
        <end position="23"/>
    </location>
</feature>
<dbReference type="AlphaFoldDB" id="G9MG66"/>
<dbReference type="InParanoid" id="G9MG66"/>
<accession>G9MG66</accession>
<dbReference type="PANTHER" id="PTHR33099">
    <property type="entry name" value="FE2OG DIOXYGENASE DOMAIN-CONTAINING PROTEIN"/>
    <property type="match status" value="1"/>
</dbReference>
<sequence length="1046" mass="119707">MDGQPPEPVAPALDPQHDDMDVDDAENVLSDLRKDERAEDLEADLWDAMGHFGKTGRLLSCHTLPDSLGGVSVKGVGNIALPLEEAQAQQISAHAREEEDQYDSDNLTELDPEEYTLDDAIWSNVIQGFLEQASRNLGVTTPLRAKPVRMLLMKRGFDYSETFLTAEIQAIGSLAIFLPSRHEGGEIVFNHRKTKKVVFAPSQAAQSFTTWHYKINSRPIKSGYLLVLIFSISTSTNWQKLDTTKFELPRRELQPLRRALRRWIDKDCGSRSPDASYYLFQDEYHRYRISDHLKPQDHILVRHLKRLSGEFPFEVFLAFIRRRPNGHAESLDQSKKYNAQIFSLAGNEVTNDGVITKGVLNSLDSLDTRSARAGVIIIPRDKIIPFFYGCDQYGRPHSGDAAWPLFATYARDCLKKDARPSSAIVFKQICSFMMAPMPKQTEQFWARPRPIDMDFIDVLEAMLVLKFYSWFSQYIQNALELPRYFLSRLRNWFAITDDGNKERLEAIEKSFLYVILTYPGPVKQLKSLKGAIHYRQERTQDGTPRRRLNAIPGRILHFARRVLNSCIEACKNKRLQAQDGQALAEFALYFDDPFEFLSLTIDKIGLERQLAAILGLIHKIDYYGISGYLPKGDCLKFSREVAKSLLSSADFVQWRGIPDGRYFVSPGSAVPNGNLHNGNYHGGDDLHNDDDLDLDDYEEHNEEDQDEGDQYEEYIEEEYDGRDLYDVCDAYDDEDFVYVDDYRTYLYHDDDDGSLRKLGERGYKKQYGNVKSSTSSQRGMKGKGVHFRSVFCFIDQIIDPECQILDPEDPSDGVLELLVSKVVDAAPHIRRTQFDALWMPLVKEFIPLMKRLQLVLGDYKAQLISKFLSAILKAYVNTWVGRYPERPSLSRPGVYCSCPDCKGLNVFLHNKLLRRGRFKADKVRVQHLLDEMARAKVDFKSNMVEDADSITLVVTKAERLLERARRQWGNRRYHASKQVAKFGLAGLEFAFGTEWMSFMSMAHLGGIGFDNLEIRTLLKLRTGLGVEVVRSRSATMFFRGLPRPEK</sequence>
<reference evidence="2 3" key="1">
    <citation type="journal article" date="2011" name="Genome Biol.">
        <title>Comparative genome sequence analysis underscores mycoparasitism as the ancestral life style of Trichoderma.</title>
        <authorList>
            <person name="Kubicek C.P."/>
            <person name="Herrera-Estrella A."/>
            <person name="Seidl-Seiboth V."/>
            <person name="Martinez D.A."/>
            <person name="Druzhinina I.S."/>
            <person name="Thon M."/>
            <person name="Zeilinger S."/>
            <person name="Casas-Flores S."/>
            <person name="Horwitz B.A."/>
            <person name="Mukherjee P.K."/>
            <person name="Mukherjee M."/>
            <person name="Kredics L."/>
            <person name="Alcaraz L.D."/>
            <person name="Aerts A."/>
            <person name="Antal Z."/>
            <person name="Atanasova L."/>
            <person name="Cervantes-Badillo M.G."/>
            <person name="Challacombe J."/>
            <person name="Chertkov O."/>
            <person name="McCluskey K."/>
            <person name="Coulpier F."/>
            <person name="Deshpande N."/>
            <person name="von Doehren H."/>
            <person name="Ebbole D.J."/>
            <person name="Esquivel-Naranjo E.U."/>
            <person name="Fekete E."/>
            <person name="Flipphi M."/>
            <person name="Glaser F."/>
            <person name="Gomez-Rodriguez E.Y."/>
            <person name="Gruber S."/>
            <person name="Han C."/>
            <person name="Henrissat B."/>
            <person name="Hermosa R."/>
            <person name="Hernandez-Onate M."/>
            <person name="Karaffa L."/>
            <person name="Kosti I."/>
            <person name="Le Crom S."/>
            <person name="Lindquist E."/>
            <person name="Lucas S."/>
            <person name="Luebeck M."/>
            <person name="Luebeck P.S."/>
            <person name="Margeot A."/>
            <person name="Metz B."/>
            <person name="Misra M."/>
            <person name="Nevalainen H."/>
            <person name="Omann M."/>
            <person name="Packer N."/>
            <person name="Perrone G."/>
            <person name="Uresti-Rivera E.E."/>
            <person name="Salamov A."/>
            <person name="Schmoll M."/>
            <person name="Seiboth B."/>
            <person name="Shapiro H."/>
            <person name="Sukno S."/>
            <person name="Tamayo-Ramos J.A."/>
            <person name="Tisch D."/>
            <person name="Wiest A."/>
            <person name="Wilkinson H.H."/>
            <person name="Zhang M."/>
            <person name="Coutinho P.M."/>
            <person name="Kenerley C.M."/>
            <person name="Monte E."/>
            <person name="Baker S.E."/>
            <person name="Grigoriev I.V."/>
        </authorList>
    </citation>
    <scope>NUCLEOTIDE SEQUENCE [LARGE SCALE GENOMIC DNA]</scope>
    <source>
        <strain evidence="3">Gv29-8 / FGSC 10586</strain>
    </source>
</reference>
<dbReference type="GeneID" id="25791360"/>
<protein>
    <submittedName>
        <fullName evidence="2">Uncharacterized protein</fullName>
    </submittedName>
</protein>
<feature type="region of interest" description="Disordered" evidence="1">
    <location>
        <begin position="674"/>
        <end position="710"/>
    </location>
</feature>
<dbReference type="eggNOG" id="ENOG502QWAB">
    <property type="taxonomic scope" value="Eukaryota"/>
</dbReference>
<gene>
    <name evidence="2" type="ORF">TRIVIDRAFT_218670</name>
</gene>
<evidence type="ECO:0000313" key="2">
    <source>
        <dbReference type="EMBL" id="EHK26516.1"/>
    </source>
</evidence>
<organism evidence="2 3">
    <name type="scientific">Hypocrea virens (strain Gv29-8 / FGSC 10586)</name>
    <name type="common">Gliocladium virens</name>
    <name type="synonym">Trichoderma virens</name>
    <dbReference type="NCBI Taxonomy" id="413071"/>
    <lineage>
        <taxon>Eukaryota</taxon>
        <taxon>Fungi</taxon>
        <taxon>Dikarya</taxon>
        <taxon>Ascomycota</taxon>
        <taxon>Pezizomycotina</taxon>
        <taxon>Sordariomycetes</taxon>
        <taxon>Hypocreomycetidae</taxon>
        <taxon>Hypocreales</taxon>
        <taxon>Hypocreaceae</taxon>
        <taxon>Trichoderma</taxon>
    </lineage>
</organism>
<dbReference type="Proteomes" id="UP000007115">
    <property type="component" value="Unassembled WGS sequence"/>
</dbReference>
<dbReference type="OMA" id="PTACLHT"/>
<dbReference type="RefSeq" id="XP_013960720.1">
    <property type="nucleotide sequence ID" value="XM_014105245.1"/>
</dbReference>
<dbReference type="EMBL" id="ABDF02000002">
    <property type="protein sequence ID" value="EHK26516.1"/>
    <property type="molecule type" value="Genomic_DNA"/>
</dbReference>